<comment type="caution">
    <text evidence="2">The sequence shown here is derived from an EMBL/GenBank/DDBJ whole genome shotgun (WGS) entry which is preliminary data.</text>
</comment>
<gene>
    <name evidence="2" type="ORF">BJ986_001071</name>
</gene>
<dbReference type="GO" id="GO:0016829">
    <property type="term" value="F:lyase activity"/>
    <property type="evidence" value="ECO:0007669"/>
    <property type="project" value="UniProtKB-KW"/>
</dbReference>
<proteinExistence type="predicted"/>
<dbReference type="InterPro" id="IPR029068">
    <property type="entry name" value="Glyas_Bleomycin-R_OHBP_Dase"/>
</dbReference>
<dbReference type="PROSITE" id="PS51819">
    <property type="entry name" value="VOC"/>
    <property type="match status" value="1"/>
</dbReference>
<keyword evidence="3" id="KW-1185">Reference proteome</keyword>
<dbReference type="Proteomes" id="UP000573599">
    <property type="component" value="Unassembled WGS sequence"/>
</dbReference>
<name>A0A852WIV8_9MICO</name>
<sequence length="133" mass="14307">MITALHTLVYADDPDAARAFFRDVLQFPGSDTGGGWLIFATGPSELGVHPSSWEHEGQAGGTDQRFDLSLMCDDLAATVAELRGRGAEFDGDVVEQRWGSTIQLVVPGAGTMTLYQPAYDPPALGHPDLEAMW</sequence>
<organism evidence="2 3">
    <name type="scientific">Pedococcus badiiscoriae</name>
    <dbReference type="NCBI Taxonomy" id="642776"/>
    <lineage>
        <taxon>Bacteria</taxon>
        <taxon>Bacillati</taxon>
        <taxon>Actinomycetota</taxon>
        <taxon>Actinomycetes</taxon>
        <taxon>Micrococcales</taxon>
        <taxon>Intrasporangiaceae</taxon>
        <taxon>Pedococcus</taxon>
    </lineage>
</organism>
<evidence type="ECO:0000259" key="1">
    <source>
        <dbReference type="PROSITE" id="PS51819"/>
    </source>
</evidence>
<feature type="domain" description="VOC" evidence="1">
    <location>
        <begin position="3"/>
        <end position="117"/>
    </location>
</feature>
<dbReference type="InterPro" id="IPR004360">
    <property type="entry name" value="Glyas_Fos-R_dOase_dom"/>
</dbReference>
<dbReference type="SUPFAM" id="SSF54593">
    <property type="entry name" value="Glyoxalase/Bleomycin resistance protein/Dihydroxybiphenyl dioxygenase"/>
    <property type="match status" value="1"/>
</dbReference>
<protein>
    <submittedName>
        <fullName evidence="2">Catechol 2,3-dioxygenase-like lactoylglutathione lyase family enzyme</fullName>
    </submittedName>
</protein>
<dbReference type="EMBL" id="JACCAB010000001">
    <property type="protein sequence ID" value="NYG06584.1"/>
    <property type="molecule type" value="Genomic_DNA"/>
</dbReference>
<evidence type="ECO:0000313" key="2">
    <source>
        <dbReference type="EMBL" id="NYG06584.1"/>
    </source>
</evidence>
<keyword evidence="2" id="KW-0456">Lyase</keyword>
<dbReference type="GO" id="GO:0051213">
    <property type="term" value="F:dioxygenase activity"/>
    <property type="evidence" value="ECO:0007669"/>
    <property type="project" value="UniProtKB-KW"/>
</dbReference>
<dbReference type="InterPro" id="IPR037523">
    <property type="entry name" value="VOC_core"/>
</dbReference>
<accession>A0A852WIV8</accession>
<dbReference type="Pfam" id="PF00903">
    <property type="entry name" value="Glyoxalase"/>
    <property type="match status" value="1"/>
</dbReference>
<keyword evidence="2" id="KW-0223">Dioxygenase</keyword>
<keyword evidence="2" id="KW-0560">Oxidoreductase</keyword>
<dbReference type="Gene3D" id="3.10.180.10">
    <property type="entry name" value="2,3-Dihydroxybiphenyl 1,2-Dioxygenase, domain 1"/>
    <property type="match status" value="1"/>
</dbReference>
<dbReference type="RefSeq" id="WP_179421042.1">
    <property type="nucleotide sequence ID" value="NZ_JACCAB010000001.1"/>
</dbReference>
<reference evidence="2 3" key="1">
    <citation type="submission" date="2020-07" db="EMBL/GenBank/DDBJ databases">
        <title>Sequencing the genomes of 1000 actinobacteria strains.</title>
        <authorList>
            <person name="Klenk H.-P."/>
        </authorList>
    </citation>
    <scope>NUCLEOTIDE SEQUENCE [LARGE SCALE GENOMIC DNA]</scope>
    <source>
        <strain evidence="2 3">DSM 23987</strain>
    </source>
</reference>
<evidence type="ECO:0000313" key="3">
    <source>
        <dbReference type="Proteomes" id="UP000573599"/>
    </source>
</evidence>
<dbReference type="AlphaFoldDB" id="A0A852WIV8"/>